<protein>
    <submittedName>
        <fullName evidence="1">Uncharacterized protein</fullName>
    </submittedName>
</protein>
<keyword evidence="2" id="KW-1185">Reference proteome</keyword>
<organism evidence="1 2">
    <name type="scientific">Aduncisulcus paluster</name>
    <dbReference type="NCBI Taxonomy" id="2918883"/>
    <lineage>
        <taxon>Eukaryota</taxon>
        <taxon>Metamonada</taxon>
        <taxon>Carpediemonas-like organisms</taxon>
        <taxon>Aduncisulcus</taxon>
    </lineage>
</organism>
<comment type="caution">
    <text evidence="1">The sequence shown here is derived from an EMBL/GenBank/DDBJ whole genome shotgun (WGS) entry which is preliminary data.</text>
</comment>
<feature type="non-terminal residue" evidence="1">
    <location>
        <position position="208"/>
    </location>
</feature>
<evidence type="ECO:0000313" key="1">
    <source>
        <dbReference type="EMBL" id="GKT33303.1"/>
    </source>
</evidence>
<dbReference type="EMBL" id="BQXS01002862">
    <property type="protein sequence ID" value="GKT33303.1"/>
    <property type="molecule type" value="Genomic_DNA"/>
</dbReference>
<gene>
    <name evidence="1" type="ORF">ADUPG1_002445</name>
</gene>
<reference evidence="1" key="1">
    <citation type="submission" date="2022-03" db="EMBL/GenBank/DDBJ databases">
        <title>Draft genome sequence of Aduncisulcus paluster, a free-living microaerophilic Fornicata.</title>
        <authorList>
            <person name="Yuyama I."/>
            <person name="Kume K."/>
            <person name="Tamura T."/>
            <person name="Inagaki Y."/>
            <person name="Hashimoto T."/>
        </authorList>
    </citation>
    <scope>NUCLEOTIDE SEQUENCE</scope>
    <source>
        <strain evidence="1">NY0171</strain>
    </source>
</reference>
<proteinExistence type="predicted"/>
<dbReference type="Proteomes" id="UP001057375">
    <property type="component" value="Unassembled WGS sequence"/>
</dbReference>
<sequence>EIISDTQRDFLSQRYPGSIIPYILPKERSLLPKTYKFSGITPPKYKDPYDNHVLGVCPICRKKVDFTASVRRELWLERLNSLLCSCKVCSATGSHREMTHHLSQHVLELYNPDKSKDKQLIPTSPSSFSSFFPPAPHFSTFISVGSSVCISLRPHLILGDVSSHPTSDSTLSSPSLSQYSKASHFIGSIPSGCTGIVVHVDDSLNRVL</sequence>
<feature type="non-terminal residue" evidence="1">
    <location>
        <position position="1"/>
    </location>
</feature>
<accession>A0ABQ5KLB9</accession>
<name>A0ABQ5KLB9_9EUKA</name>
<evidence type="ECO:0000313" key="2">
    <source>
        <dbReference type="Proteomes" id="UP001057375"/>
    </source>
</evidence>